<proteinExistence type="inferred from homology"/>
<dbReference type="GO" id="GO:1990904">
    <property type="term" value="C:ribonucleoprotein complex"/>
    <property type="evidence" value="ECO:0007669"/>
    <property type="project" value="UniProtKB-KW"/>
</dbReference>
<evidence type="ECO:0000256" key="8">
    <source>
        <dbReference type="RuleBase" id="RU003629"/>
    </source>
</evidence>
<evidence type="ECO:0000313" key="9">
    <source>
        <dbReference type="EMBL" id="AID67558.1"/>
    </source>
</evidence>
<sequence length="131" mass="14321">MQKTKRKNLTTLKRKKKITNGIVYINATFNNTLVTVTDWTGNVYSWSSAGACGFRGAKKSTPFAAQTAVRVALQPCIDRGLQTAEVILCGPGSGRETALRAVHTAGVRLTLIRDVTPVPHNGCRPKKKRRI</sequence>
<dbReference type="SUPFAM" id="SSF53137">
    <property type="entry name" value="Translational machinery components"/>
    <property type="match status" value="1"/>
</dbReference>
<dbReference type="GO" id="GO:0003735">
    <property type="term" value="F:structural constituent of ribosome"/>
    <property type="evidence" value="ECO:0007669"/>
    <property type="project" value="InterPro"/>
</dbReference>
<reference evidence="9" key="1">
    <citation type="journal article" date="2014" name="BMC Genomics">
        <title>Six newly sequenced chloroplast genomes from prasinophyte green algae provide insights into the relationships among prasinophyte lineages and the diversity of streamlined genome architecture in picoplanktonic species.</title>
        <authorList>
            <person name="Lemieux C."/>
            <person name="Otis C."/>
            <person name="Turmel M."/>
        </authorList>
    </citation>
    <scope>NUCLEOTIDE SEQUENCE</scope>
</reference>
<keyword evidence="9" id="KW-0934">Plastid</keyword>
<dbReference type="InterPro" id="IPR001971">
    <property type="entry name" value="Ribosomal_uS11"/>
</dbReference>
<dbReference type="PANTHER" id="PTHR11759">
    <property type="entry name" value="40S RIBOSOMAL PROTEIN S14/30S RIBOSOMAL PROTEIN S11"/>
    <property type="match status" value="1"/>
</dbReference>
<dbReference type="GO" id="GO:0009507">
    <property type="term" value="C:chloroplast"/>
    <property type="evidence" value="ECO:0007669"/>
    <property type="project" value="UniProtKB-SubCell"/>
</dbReference>
<evidence type="ECO:0000256" key="5">
    <source>
        <dbReference type="ARBA" id="ARBA00023274"/>
    </source>
</evidence>
<dbReference type="EMBL" id="KJ746598">
    <property type="protein sequence ID" value="AID67558.1"/>
    <property type="molecule type" value="Genomic_DNA"/>
</dbReference>
<dbReference type="AlphaFoldDB" id="A0A088CIA9"/>
<keyword evidence="5 7" id="KW-0687">Ribonucleoprotein</keyword>
<evidence type="ECO:0000256" key="2">
    <source>
        <dbReference type="ARBA" id="ARBA00022730"/>
    </source>
</evidence>
<dbReference type="GO" id="GO:0019843">
    <property type="term" value="F:rRNA binding"/>
    <property type="evidence" value="ECO:0007669"/>
    <property type="project" value="UniProtKB-UniRule"/>
</dbReference>
<comment type="subcellular location">
    <subcellularLocation>
        <location evidence="7">Plastid</location>
        <location evidence="7">Chloroplast</location>
    </subcellularLocation>
</comment>
<geneLocation type="chloroplast" evidence="9"/>
<comment type="similarity">
    <text evidence="1 7 8">Belongs to the universal ribosomal protein uS11 family.</text>
</comment>
<dbReference type="GO" id="GO:0006412">
    <property type="term" value="P:translation"/>
    <property type="evidence" value="ECO:0007669"/>
    <property type="project" value="UniProtKB-UniRule"/>
</dbReference>
<dbReference type="PROSITE" id="PS00054">
    <property type="entry name" value="RIBOSOMAL_S11"/>
    <property type="match status" value="1"/>
</dbReference>
<dbReference type="HAMAP" id="MF_01310">
    <property type="entry name" value="Ribosomal_uS11"/>
    <property type="match status" value="1"/>
</dbReference>
<keyword evidence="2 7" id="KW-0699">rRNA-binding</keyword>
<dbReference type="NCBIfam" id="NF003698">
    <property type="entry name" value="PRK05309.1"/>
    <property type="match status" value="1"/>
</dbReference>
<gene>
    <name evidence="7 9" type="primary">rps11</name>
</gene>
<evidence type="ECO:0000256" key="3">
    <source>
        <dbReference type="ARBA" id="ARBA00022884"/>
    </source>
</evidence>
<keyword evidence="3 7" id="KW-0694">RNA-binding</keyword>
<comment type="subunit">
    <text evidence="7">Part of the 30S ribosomal subunit.</text>
</comment>
<protein>
    <recommendedName>
        <fullName evidence="6 7">Small ribosomal subunit protein uS11c</fullName>
    </recommendedName>
</protein>
<dbReference type="RefSeq" id="YP_009057482.1">
    <property type="nucleotide sequence ID" value="NC_024817.1"/>
</dbReference>
<dbReference type="InterPro" id="IPR019981">
    <property type="entry name" value="Ribosomal_uS11_bac-type"/>
</dbReference>
<dbReference type="InterPro" id="IPR036967">
    <property type="entry name" value="Ribosomal_uS11_sf"/>
</dbReference>
<name>A0A088CIA9_9VIRI</name>
<dbReference type="Gene3D" id="3.30.420.80">
    <property type="entry name" value="Ribosomal protein S11"/>
    <property type="match status" value="1"/>
</dbReference>
<dbReference type="PIRSF" id="PIRSF002131">
    <property type="entry name" value="Ribosomal_S11"/>
    <property type="match status" value="1"/>
</dbReference>
<evidence type="ECO:0000256" key="1">
    <source>
        <dbReference type="ARBA" id="ARBA00006194"/>
    </source>
</evidence>
<organism evidence="9">
    <name type="scientific">Prasinoderma coloniale</name>
    <dbReference type="NCBI Taxonomy" id="156133"/>
    <lineage>
        <taxon>Eukaryota</taxon>
        <taxon>Viridiplantae</taxon>
        <taxon>Prasinodermophyta</taxon>
        <taxon>Prasinodermophyceae</taxon>
        <taxon>Prasinodermales</taxon>
        <taxon>Prasinodermaceae</taxon>
        <taxon>Prasinoderma</taxon>
    </lineage>
</organism>
<keyword evidence="4 7" id="KW-0689">Ribosomal protein</keyword>
<evidence type="ECO:0000256" key="7">
    <source>
        <dbReference type="HAMAP-Rule" id="MF_01310"/>
    </source>
</evidence>
<dbReference type="Pfam" id="PF00411">
    <property type="entry name" value="Ribosomal_S11"/>
    <property type="match status" value="1"/>
</dbReference>
<accession>A0A088CIA9</accession>
<dbReference type="NCBIfam" id="TIGR03632">
    <property type="entry name" value="uS11_bact"/>
    <property type="match status" value="1"/>
</dbReference>
<keyword evidence="9" id="KW-0150">Chloroplast</keyword>
<dbReference type="InterPro" id="IPR018102">
    <property type="entry name" value="Ribosomal_uS11_CS"/>
</dbReference>
<dbReference type="GeneID" id="20358007"/>
<evidence type="ECO:0000256" key="4">
    <source>
        <dbReference type="ARBA" id="ARBA00022980"/>
    </source>
</evidence>
<dbReference type="GO" id="GO:0005840">
    <property type="term" value="C:ribosome"/>
    <property type="evidence" value="ECO:0007669"/>
    <property type="project" value="UniProtKB-KW"/>
</dbReference>
<evidence type="ECO:0000256" key="6">
    <source>
        <dbReference type="ARBA" id="ARBA00035260"/>
    </source>
</evidence>